<dbReference type="InterPro" id="IPR029055">
    <property type="entry name" value="Ntn_hydrolases_N"/>
</dbReference>
<dbReference type="GO" id="GO:0006529">
    <property type="term" value="P:asparagine biosynthetic process"/>
    <property type="evidence" value="ECO:0007669"/>
    <property type="project" value="UniProtKB-KW"/>
</dbReference>
<dbReference type="GO" id="GO:0042393">
    <property type="term" value="F:histone binding"/>
    <property type="evidence" value="ECO:0007669"/>
    <property type="project" value="InterPro"/>
</dbReference>
<sequence>MEDTPRSVTSIYTDFEGRRSALLRALTSDVQRFYDACDPNRENLVFHGDPAGVWSVDLPAEEVPPELPEPCLGINFARDGMQRSDWLALVAVHADSWLVSVAFYYGAKLDAAGRQQLFTAINRHPTLYETVTQRQPASNRRRTDPEPGGEARHAKAADRPLSTGRMLQRSDIVPQLRGRQAELFWPDDNLWYEVNLGAGSCLSLTASLLQLRGAEPVQPPLQDAAGNVLLFNGEVFGGLRVEGGQNDGIALLDVLAAEPPAEISQADHVTAALSALRGPWALVYWQASAHRLWFGRDSVGRRSLLVHYPDTTCCDLVITSVAPGCSSAAASAPQGTTGGLAWQELQPGLYSFEAGALAHKALPAGAPIDLACVCFDGGRSPDRLAAIDALSELAAVAPGRQWRLIEVDASLEDVERHRPRLLSLLHPADTVMDLNIGAALWLAAQAVGRVRLVPARPPSASSTSPGAVTGEAPLYWAGGVYRSAAHILLVGHGADEQCAGYGRHRSRFRTHRWEGLAAELAVDMARLWTRNLGRDDRLLADTGREARHPFLDERLQLALLETPLALLADLALPPGTGDKRLLRETLRALGLPRTAARPKRAIQFGSRLGRAANTMETRIIVWLYLLY</sequence>
<dbReference type="SUPFAM" id="SSF52402">
    <property type="entry name" value="Adenine nucleotide alpha hydrolases-like"/>
    <property type="match status" value="1"/>
</dbReference>
<evidence type="ECO:0000259" key="5">
    <source>
        <dbReference type="Pfam" id="PF00733"/>
    </source>
</evidence>
<gene>
    <name evidence="7" type="ORF">WJX81_000522</name>
</gene>
<dbReference type="InterPro" id="IPR021998">
    <property type="entry name" value="Alfin_N"/>
</dbReference>
<keyword evidence="8" id="KW-1185">Reference proteome</keyword>
<keyword evidence="1" id="KW-0028">Amino-acid biosynthesis</keyword>
<dbReference type="EMBL" id="JALJOU010000029">
    <property type="protein sequence ID" value="KAK9835136.1"/>
    <property type="molecule type" value="Genomic_DNA"/>
</dbReference>
<feature type="domain" description="Alfin N-terminal" evidence="6">
    <location>
        <begin position="8"/>
        <end position="132"/>
    </location>
</feature>
<dbReference type="PANTHER" id="PTHR45937:SF1">
    <property type="entry name" value="ASPARAGINE SYNTHETASE DOMAIN-CONTAINING PROTEIN 1"/>
    <property type="match status" value="1"/>
</dbReference>
<evidence type="ECO:0000256" key="3">
    <source>
        <dbReference type="ARBA" id="ARBA00022962"/>
    </source>
</evidence>
<accession>A0AAW1RPP0</accession>
<dbReference type="Gene3D" id="3.40.50.620">
    <property type="entry name" value="HUPs"/>
    <property type="match status" value="1"/>
</dbReference>
<dbReference type="GO" id="GO:0004066">
    <property type="term" value="F:asparagine synthase (glutamine-hydrolyzing) activity"/>
    <property type="evidence" value="ECO:0007669"/>
    <property type="project" value="InterPro"/>
</dbReference>
<evidence type="ECO:0000313" key="7">
    <source>
        <dbReference type="EMBL" id="KAK9835136.1"/>
    </source>
</evidence>
<feature type="compositionally biased region" description="Basic and acidic residues" evidence="4">
    <location>
        <begin position="141"/>
        <end position="158"/>
    </location>
</feature>
<feature type="domain" description="Asparagine synthetase" evidence="5">
    <location>
        <begin position="511"/>
        <end position="604"/>
    </location>
</feature>
<protein>
    <recommendedName>
        <fullName evidence="9">Glutamine amidotransferase type-2 domain-containing protein</fullName>
    </recommendedName>
</protein>
<dbReference type="AlphaFoldDB" id="A0AAW1RPP0"/>
<dbReference type="CDD" id="cd01991">
    <property type="entry name" value="Asn_synthase_B_C"/>
    <property type="match status" value="1"/>
</dbReference>
<dbReference type="PANTHER" id="PTHR45937">
    <property type="entry name" value="ASPARAGINE SYNTHETASE DOMAIN-CONTAINING PROTEIN 1"/>
    <property type="match status" value="1"/>
</dbReference>
<organism evidence="7 8">
    <name type="scientific">Elliptochloris bilobata</name>
    <dbReference type="NCBI Taxonomy" id="381761"/>
    <lineage>
        <taxon>Eukaryota</taxon>
        <taxon>Viridiplantae</taxon>
        <taxon>Chlorophyta</taxon>
        <taxon>core chlorophytes</taxon>
        <taxon>Trebouxiophyceae</taxon>
        <taxon>Trebouxiophyceae incertae sedis</taxon>
        <taxon>Elliptochloris clade</taxon>
        <taxon>Elliptochloris</taxon>
    </lineage>
</organism>
<evidence type="ECO:0000259" key="6">
    <source>
        <dbReference type="Pfam" id="PF12165"/>
    </source>
</evidence>
<evidence type="ECO:0000256" key="1">
    <source>
        <dbReference type="ARBA" id="ARBA00022605"/>
    </source>
</evidence>
<dbReference type="Gene3D" id="3.60.20.10">
    <property type="entry name" value="Glutamine Phosphoribosylpyrophosphate, subunit 1, domain 1"/>
    <property type="match status" value="1"/>
</dbReference>
<keyword evidence="2" id="KW-0061">Asparagine biosynthesis</keyword>
<comment type="caution">
    <text evidence="7">The sequence shown here is derived from an EMBL/GenBank/DDBJ whole genome shotgun (WGS) entry which is preliminary data.</text>
</comment>
<proteinExistence type="predicted"/>
<name>A0AAW1RPP0_9CHLO</name>
<dbReference type="InterPro" id="IPR014729">
    <property type="entry name" value="Rossmann-like_a/b/a_fold"/>
</dbReference>
<feature type="region of interest" description="Disordered" evidence="4">
    <location>
        <begin position="130"/>
        <end position="160"/>
    </location>
</feature>
<evidence type="ECO:0008006" key="9">
    <source>
        <dbReference type="Google" id="ProtNLM"/>
    </source>
</evidence>
<evidence type="ECO:0000313" key="8">
    <source>
        <dbReference type="Proteomes" id="UP001445335"/>
    </source>
</evidence>
<keyword evidence="3" id="KW-0315">Glutamine amidotransferase</keyword>
<reference evidence="7 8" key="1">
    <citation type="journal article" date="2024" name="Nat. Commun.">
        <title>Phylogenomics reveals the evolutionary origins of lichenization in chlorophyte algae.</title>
        <authorList>
            <person name="Puginier C."/>
            <person name="Libourel C."/>
            <person name="Otte J."/>
            <person name="Skaloud P."/>
            <person name="Haon M."/>
            <person name="Grisel S."/>
            <person name="Petersen M."/>
            <person name="Berrin J.G."/>
            <person name="Delaux P.M."/>
            <person name="Dal Grande F."/>
            <person name="Keller J."/>
        </authorList>
    </citation>
    <scope>NUCLEOTIDE SEQUENCE [LARGE SCALE GENOMIC DNA]</scope>
    <source>
        <strain evidence="7 8">SAG 245.80</strain>
    </source>
</reference>
<dbReference type="InterPro" id="IPR001962">
    <property type="entry name" value="Asn_synthase"/>
</dbReference>
<evidence type="ECO:0000256" key="2">
    <source>
        <dbReference type="ARBA" id="ARBA00022888"/>
    </source>
</evidence>
<dbReference type="Pfam" id="PF00733">
    <property type="entry name" value="Asn_synthase"/>
    <property type="match status" value="1"/>
</dbReference>
<dbReference type="Pfam" id="PF12165">
    <property type="entry name" value="Alfin"/>
    <property type="match status" value="1"/>
</dbReference>
<dbReference type="GO" id="GO:0006355">
    <property type="term" value="P:regulation of DNA-templated transcription"/>
    <property type="evidence" value="ECO:0007669"/>
    <property type="project" value="InterPro"/>
</dbReference>
<dbReference type="SUPFAM" id="SSF56235">
    <property type="entry name" value="N-terminal nucleophile aminohydrolases (Ntn hydrolases)"/>
    <property type="match status" value="1"/>
</dbReference>
<dbReference type="InterPro" id="IPR051857">
    <property type="entry name" value="Asn_synthetase_domain"/>
</dbReference>
<dbReference type="Proteomes" id="UP001445335">
    <property type="component" value="Unassembled WGS sequence"/>
</dbReference>
<evidence type="ECO:0000256" key="4">
    <source>
        <dbReference type="SAM" id="MobiDB-lite"/>
    </source>
</evidence>